<dbReference type="GO" id="GO:0000160">
    <property type="term" value="P:phosphorelay signal transduction system"/>
    <property type="evidence" value="ECO:0007669"/>
    <property type="project" value="InterPro"/>
</dbReference>
<dbReference type="SMART" id="SM00091">
    <property type="entry name" value="PAS"/>
    <property type="match status" value="1"/>
</dbReference>
<feature type="domain" description="PAC" evidence="4">
    <location>
        <begin position="223"/>
        <end position="275"/>
    </location>
</feature>
<dbReference type="PANTHER" id="PTHR44757">
    <property type="entry name" value="DIGUANYLATE CYCLASE DGCP"/>
    <property type="match status" value="1"/>
</dbReference>
<dbReference type="PROSITE" id="PS50113">
    <property type="entry name" value="PAC"/>
    <property type="match status" value="1"/>
</dbReference>
<feature type="domain" description="GGDEF" evidence="6">
    <location>
        <begin position="308"/>
        <end position="441"/>
    </location>
</feature>
<dbReference type="GO" id="GO:0003824">
    <property type="term" value="F:catalytic activity"/>
    <property type="evidence" value="ECO:0007669"/>
    <property type="project" value="UniProtKB-ARBA"/>
</dbReference>
<evidence type="ECO:0000313" key="8">
    <source>
        <dbReference type="Proteomes" id="UP000598633"/>
    </source>
</evidence>
<dbReference type="InterPro" id="IPR011006">
    <property type="entry name" value="CheY-like_superfamily"/>
</dbReference>
<dbReference type="SMART" id="SM00086">
    <property type="entry name" value="PAC"/>
    <property type="match status" value="1"/>
</dbReference>
<comment type="caution">
    <text evidence="7">The sequence shown here is derived from an EMBL/GenBank/DDBJ whole genome shotgun (WGS) entry which is preliminary data.</text>
</comment>
<name>A0A8J6Y5V5_9BACT</name>
<dbReference type="CDD" id="cd01949">
    <property type="entry name" value="GGDEF"/>
    <property type="match status" value="1"/>
</dbReference>
<sequence length="709" mass="80272">MGLGRASAGMQRDELVRVLLVEDSPDHAELIFTKLRRSKRIRADIDHADRLEKGLRKLEQNKYDVVLLDFSLPDSFGIDTFRRTHQASPRTPIIVLTSLDDNELAVQAVRLGAQDYLVKREADTRLLVRSILYAIERATAEEALLESEERYALAVRGANDGLWDWNFENDRVFFSPRWKSMLGFSVDDVGDSPREWLDRIHPDDRPPFRRHLDAHLSGSTEQLEFEHRMRNLDGGYIWVLARGVAVRDENGKPYRMAGSQTDITARKRAEHQLQHDALHDSLTGLANRVLFVDRLACALADLQRQASPHFAVLFFDLDRFKNVNDSLGHSMGDKLLVGIARRLEHFLRPGDTVARLGGDEFAVLIHRVDDASGAIHVADRIQDVLSMNFSIDGHDVMVTASIGIAHSSTGYSSPEEILRDADIAMYRAKAEGKARYEIFDRDMHQSAVALLKLETELRRSVHRGDFLMHYQPIVSLGNIVRIVGFEGLVRWKHPERGIVAPANFIAIAEETGLIVPLGWWVLRESCRQTRRWQEQFPADPPLWISVNMSGKLFMKSNMVDELLGILEETGLEPRDLRLEVTENVVMDHADLAVRNLMELRALGIQLSIDDFGTGYSSLSYLQRFHYDQLKIDRSFISQLSSRGDSRAIVETILNLANSLGIGVVAEGIETADQVDHLRKMQCPHGQGFWFSRPLNVPAAEELMASSPTW</sequence>
<gene>
    <name evidence="7" type="ORF">IFJ97_07120</name>
</gene>
<dbReference type="InterPro" id="IPR035919">
    <property type="entry name" value="EAL_sf"/>
</dbReference>
<dbReference type="PROSITE" id="PS50110">
    <property type="entry name" value="RESPONSE_REGULATORY"/>
    <property type="match status" value="1"/>
</dbReference>
<evidence type="ECO:0000259" key="4">
    <source>
        <dbReference type="PROSITE" id="PS50113"/>
    </source>
</evidence>
<dbReference type="CDD" id="cd00130">
    <property type="entry name" value="PAS"/>
    <property type="match status" value="1"/>
</dbReference>
<evidence type="ECO:0000259" key="5">
    <source>
        <dbReference type="PROSITE" id="PS50883"/>
    </source>
</evidence>
<dbReference type="InterPro" id="IPR013655">
    <property type="entry name" value="PAS_fold_3"/>
</dbReference>
<protein>
    <submittedName>
        <fullName evidence="7">EAL domain-containing protein</fullName>
    </submittedName>
</protein>
<organism evidence="7 8">
    <name type="scientific">Candidatus Sulfomarinibacter kjeldsenii</name>
    <dbReference type="NCBI Taxonomy" id="2885994"/>
    <lineage>
        <taxon>Bacteria</taxon>
        <taxon>Pseudomonadati</taxon>
        <taxon>Acidobacteriota</taxon>
        <taxon>Thermoanaerobaculia</taxon>
        <taxon>Thermoanaerobaculales</taxon>
        <taxon>Candidatus Sulfomarinibacteraceae</taxon>
        <taxon>Candidatus Sulfomarinibacter</taxon>
    </lineage>
</organism>
<dbReference type="FunFam" id="3.30.70.270:FF:000001">
    <property type="entry name" value="Diguanylate cyclase domain protein"/>
    <property type="match status" value="1"/>
</dbReference>
<dbReference type="Gene3D" id="3.30.450.20">
    <property type="entry name" value="PAS domain"/>
    <property type="match status" value="1"/>
</dbReference>
<dbReference type="NCBIfam" id="TIGR00254">
    <property type="entry name" value="GGDEF"/>
    <property type="match status" value="1"/>
</dbReference>
<dbReference type="InterPro" id="IPR001610">
    <property type="entry name" value="PAC"/>
</dbReference>
<dbReference type="PROSITE" id="PS50887">
    <property type="entry name" value="GGDEF"/>
    <property type="match status" value="1"/>
</dbReference>
<proteinExistence type="predicted"/>
<dbReference type="Gene3D" id="3.40.50.2300">
    <property type="match status" value="1"/>
</dbReference>
<dbReference type="SUPFAM" id="SSF52172">
    <property type="entry name" value="CheY-like"/>
    <property type="match status" value="1"/>
</dbReference>
<feature type="domain" description="Response regulatory" evidence="2">
    <location>
        <begin position="17"/>
        <end position="134"/>
    </location>
</feature>
<dbReference type="Gene3D" id="3.20.20.450">
    <property type="entry name" value="EAL domain"/>
    <property type="match status" value="1"/>
</dbReference>
<dbReference type="CDD" id="cd01948">
    <property type="entry name" value="EAL"/>
    <property type="match status" value="1"/>
</dbReference>
<feature type="domain" description="EAL" evidence="5">
    <location>
        <begin position="450"/>
        <end position="707"/>
    </location>
</feature>
<dbReference type="InterPro" id="IPR035965">
    <property type="entry name" value="PAS-like_dom_sf"/>
</dbReference>
<feature type="domain" description="PAS" evidence="3">
    <location>
        <begin position="147"/>
        <end position="219"/>
    </location>
</feature>
<dbReference type="SUPFAM" id="SSF141868">
    <property type="entry name" value="EAL domain-like"/>
    <property type="match status" value="1"/>
</dbReference>
<dbReference type="Pfam" id="PF08447">
    <property type="entry name" value="PAS_3"/>
    <property type="match status" value="1"/>
</dbReference>
<dbReference type="Pfam" id="PF00563">
    <property type="entry name" value="EAL"/>
    <property type="match status" value="1"/>
</dbReference>
<dbReference type="Proteomes" id="UP000598633">
    <property type="component" value="Unassembled WGS sequence"/>
</dbReference>
<evidence type="ECO:0000259" key="3">
    <source>
        <dbReference type="PROSITE" id="PS50112"/>
    </source>
</evidence>
<dbReference type="Pfam" id="PF00072">
    <property type="entry name" value="Response_reg"/>
    <property type="match status" value="1"/>
</dbReference>
<dbReference type="InterPro" id="IPR052155">
    <property type="entry name" value="Biofilm_reg_signaling"/>
</dbReference>
<keyword evidence="1" id="KW-0597">Phosphoprotein</keyword>
<dbReference type="InterPro" id="IPR000014">
    <property type="entry name" value="PAS"/>
</dbReference>
<dbReference type="InterPro" id="IPR029787">
    <property type="entry name" value="Nucleotide_cyclase"/>
</dbReference>
<dbReference type="PROSITE" id="PS50112">
    <property type="entry name" value="PAS"/>
    <property type="match status" value="1"/>
</dbReference>
<dbReference type="SMART" id="SM00448">
    <property type="entry name" value="REC"/>
    <property type="match status" value="1"/>
</dbReference>
<dbReference type="InterPro" id="IPR000160">
    <property type="entry name" value="GGDEF_dom"/>
</dbReference>
<feature type="modified residue" description="4-aspartylphosphate" evidence="1">
    <location>
        <position position="69"/>
    </location>
</feature>
<dbReference type="InterPro" id="IPR001789">
    <property type="entry name" value="Sig_transdc_resp-reg_receiver"/>
</dbReference>
<evidence type="ECO:0000259" key="6">
    <source>
        <dbReference type="PROSITE" id="PS50887"/>
    </source>
</evidence>
<dbReference type="Gene3D" id="3.30.70.270">
    <property type="match status" value="1"/>
</dbReference>
<evidence type="ECO:0000259" key="2">
    <source>
        <dbReference type="PROSITE" id="PS50110"/>
    </source>
</evidence>
<dbReference type="InterPro" id="IPR001633">
    <property type="entry name" value="EAL_dom"/>
</dbReference>
<reference evidence="7 8" key="1">
    <citation type="submission" date="2020-08" db="EMBL/GenBank/DDBJ databases">
        <title>Acidobacteriota in marine sediments use diverse sulfur dissimilation pathways.</title>
        <authorList>
            <person name="Wasmund K."/>
        </authorList>
    </citation>
    <scope>NUCLEOTIDE SEQUENCE [LARGE SCALE GENOMIC DNA]</scope>
    <source>
        <strain evidence="7">MAG AM3-A</strain>
    </source>
</reference>
<dbReference type="CDD" id="cd00156">
    <property type="entry name" value="REC"/>
    <property type="match status" value="1"/>
</dbReference>
<evidence type="ECO:0000313" key="7">
    <source>
        <dbReference type="EMBL" id="MBD3871110.1"/>
    </source>
</evidence>
<dbReference type="PANTHER" id="PTHR44757:SF2">
    <property type="entry name" value="BIOFILM ARCHITECTURE MAINTENANCE PROTEIN MBAA"/>
    <property type="match status" value="1"/>
</dbReference>
<dbReference type="SUPFAM" id="SSF55073">
    <property type="entry name" value="Nucleotide cyclase"/>
    <property type="match status" value="1"/>
</dbReference>
<evidence type="ECO:0000256" key="1">
    <source>
        <dbReference type="PROSITE-ProRule" id="PRU00169"/>
    </source>
</evidence>
<dbReference type="InterPro" id="IPR043128">
    <property type="entry name" value="Rev_trsase/Diguanyl_cyclase"/>
</dbReference>
<accession>A0A8J6Y5V5</accession>
<dbReference type="NCBIfam" id="TIGR00229">
    <property type="entry name" value="sensory_box"/>
    <property type="match status" value="1"/>
</dbReference>
<dbReference type="SUPFAM" id="SSF55785">
    <property type="entry name" value="PYP-like sensor domain (PAS domain)"/>
    <property type="match status" value="1"/>
</dbReference>
<dbReference type="SMART" id="SM00267">
    <property type="entry name" value="GGDEF"/>
    <property type="match status" value="1"/>
</dbReference>
<dbReference type="InterPro" id="IPR000700">
    <property type="entry name" value="PAS-assoc_C"/>
</dbReference>
<dbReference type="Pfam" id="PF00990">
    <property type="entry name" value="GGDEF"/>
    <property type="match status" value="1"/>
</dbReference>
<dbReference type="PROSITE" id="PS50883">
    <property type="entry name" value="EAL"/>
    <property type="match status" value="1"/>
</dbReference>
<dbReference type="AlphaFoldDB" id="A0A8J6Y5V5"/>
<dbReference type="SMART" id="SM00052">
    <property type="entry name" value="EAL"/>
    <property type="match status" value="1"/>
</dbReference>
<dbReference type="EMBL" id="JACXWA010000118">
    <property type="protein sequence ID" value="MBD3871110.1"/>
    <property type="molecule type" value="Genomic_DNA"/>
</dbReference>